<dbReference type="GeneID" id="17282012"/>
<dbReference type="EnsemblProtists" id="EOD36742">
    <property type="protein sequence ID" value="EOD36742"/>
    <property type="gene ID" value="EMIHUDRAFT_351822"/>
</dbReference>
<proteinExistence type="predicted"/>
<reference evidence="3" key="1">
    <citation type="journal article" date="2013" name="Nature">
        <title>Pan genome of the phytoplankton Emiliania underpins its global distribution.</title>
        <authorList>
            <person name="Read B.A."/>
            <person name="Kegel J."/>
            <person name="Klute M.J."/>
            <person name="Kuo A."/>
            <person name="Lefebvre S.C."/>
            <person name="Maumus F."/>
            <person name="Mayer C."/>
            <person name="Miller J."/>
            <person name="Monier A."/>
            <person name="Salamov A."/>
            <person name="Young J."/>
            <person name="Aguilar M."/>
            <person name="Claverie J.M."/>
            <person name="Frickenhaus S."/>
            <person name="Gonzalez K."/>
            <person name="Herman E.K."/>
            <person name="Lin Y.C."/>
            <person name="Napier J."/>
            <person name="Ogata H."/>
            <person name="Sarno A.F."/>
            <person name="Shmutz J."/>
            <person name="Schroeder D."/>
            <person name="de Vargas C."/>
            <person name="Verret F."/>
            <person name="von Dassow P."/>
            <person name="Valentin K."/>
            <person name="Van de Peer Y."/>
            <person name="Wheeler G."/>
            <person name="Dacks J.B."/>
            <person name="Delwiche C.F."/>
            <person name="Dyhrman S.T."/>
            <person name="Glockner G."/>
            <person name="John U."/>
            <person name="Richards T."/>
            <person name="Worden A.Z."/>
            <person name="Zhang X."/>
            <person name="Grigoriev I.V."/>
            <person name="Allen A.E."/>
            <person name="Bidle K."/>
            <person name="Borodovsky M."/>
            <person name="Bowler C."/>
            <person name="Brownlee C."/>
            <person name="Cock J.M."/>
            <person name="Elias M."/>
            <person name="Gladyshev V.N."/>
            <person name="Groth M."/>
            <person name="Guda C."/>
            <person name="Hadaegh A."/>
            <person name="Iglesias-Rodriguez M.D."/>
            <person name="Jenkins J."/>
            <person name="Jones B.M."/>
            <person name="Lawson T."/>
            <person name="Leese F."/>
            <person name="Lindquist E."/>
            <person name="Lobanov A."/>
            <person name="Lomsadze A."/>
            <person name="Malik S.B."/>
            <person name="Marsh M.E."/>
            <person name="Mackinder L."/>
            <person name="Mock T."/>
            <person name="Mueller-Roeber B."/>
            <person name="Pagarete A."/>
            <person name="Parker M."/>
            <person name="Probert I."/>
            <person name="Quesneville H."/>
            <person name="Raines C."/>
            <person name="Rensing S.A."/>
            <person name="Riano-Pachon D.M."/>
            <person name="Richier S."/>
            <person name="Rokitta S."/>
            <person name="Shiraiwa Y."/>
            <person name="Soanes D.M."/>
            <person name="van der Giezen M."/>
            <person name="Wahlund T.M."/>
            <person name="Williams B."/>
            <person name="Wilson W."/>
            <person name="Wolfe G."/>
            <person name="Wurch L.L."/>
        </authorList>
    </citation>
    <scope>NUCLEOTIDE SEQUENCE</scope>
</reference>
<keyword evidence="3" id="KW-1185">Reference proteome</keyword>
<evidence type="ECO:0000313" key="3">
    <source>
        <dbReference type="Proteomes" id="UP000013827"/>
    </source>
</evidence>
<dbReference type="AlphaFoldDB" id="A0A0D3KLV7"/>
<dbReference type="HOGENOM" id="CLU_1605792_0_0_1"/>
<dbReference type="KEGG" id="ehx:EMIHUDRAFT_351822"/>
<feature type="compositionally biased region" description="Low complexity" evidence="1">
    <location>
        <begin position="120"/>
        <end position="136"/>
    </location>
</feature>
<evidence type="ECO:0000313" key="2">
    <source>
        <dbReference type="EnsemblProtists" id="EOD36742"/>
    </source>
</evidence>
<dbReference type="PaxDb" id="2903-EOD36742"/>
<feature type="region of interest" description="Disordered" evidence="1">
    <location>
        <begin position="87"/>
        <end position="166"/>
    </location>
</feature>
<reference evidence="2" key="2">
    <citation type="submission" date="2024-10" db="UniProtKB">
        <authorList>
            <consortium name="EnsemblProtists"/>
        </authorList>
    </citation>
    <scope>IDENTIFICATION</scope>
</reference>
<sequence length="166" mass="16965">MHRPPSSIASSVTSPYSRRRSASTGHAVAFGLGEARASRGSRHSGDSSPNRRSFRSSLSRHGSEISGSVSSGAVRFRESARQALALSRAGVLSGGGARRQVPPRHSTASSTPSSGGGARRGAPSQAWSSSPAASPARPRRLGSFTEDEDEGGGEEEGAVAAPSQLV</sequence>
<organism evidence="2 3">
    <name type="scientific">Emiliania huxleyi (strain CCMP1516)</name>
    <dbReference type="NCBI Taxonomy" id="280463"/>
    <lineage>
        <taxon>Eukaryota</taxon>
        <taxon>Haptista</taxon>
        <taxon>Haptophyta</taxon>
        <taxon>Prymnesiophyceae</taxon>
        <taxon>Isochrysidales</taxon>
        <taxon>Noelaerhabdaceae</taxon>
        <taxon>Emiliania</taxon>
    </lineage>
</organism>
<name>A0A0D3KLV7_EMIH1</name>
<accession>A0A0D3KLV7</accession>
<feature type="compositionally biased region" description="Polar residues" evidence="1">
    <location>
        <begin position="46"/>
        <end position="71"/>
    </location>
</feature>
<protein>
    <submittedName>
        <fullName evidence="2">Uncharacterized protein</fullName>
    </submittedName>
</protein>
<dbReference type="RefSeq" id="XP_005789171.1">
    <property type="nucleotide sequence ID" value="XM_005789114.1"/>
</dbReference>
<evidence type="ECO:0000256" key="1">
    <source>
        <dbReference type="SAM" id="MobiDB-lite"/>
    </source>
</evidence>
<feature type="compositionally biased region" description="Acidic residues" evidence="1">
    <location>
        <begin position="145"/>
        <end position="157"/>
    </location>
</feature>
<feature type="compositionally biased region" description="Low complexity" evidence="1">
    <location>
        <begin position="103"/>
        <end position="113"/>
    </location>
</feature>
<feature type="compositionally biased region" description="Polar residues" evidence="1">
    <location>
        <begin position="7"/>
        <end position="16"/>
    </location>
</feature>
<feature type="region of interest" description="Disordered" evidence="1">
    <location>
        <begin position="1"/>
        <end position="74"/>
    </location>
</feature>
<dbReference type="Proteomes" id="UP000013827">
    <property type="component" value="Unassembled WGS sequence"/>
</dbReference>